<evidence type="ECO:0000256" key="2">
    <source>
        <dbReference type="ARBA" id="ARBA00023125"/>
    </source>
</evidence>
<evidence type="ECO:0000256" key="3">
    <source>
        <dbReference type="SAM" id="MobiDB-lite"/>
    </source>
</evidence>
<feature type="region of interest" description="Disordered" evidence="3">
    <location>
        <begin position="390"/>
        <end position="427"/>
    </location>
</feature>
<dbReference type="Pfam" id="PF03184">
    <property type="entry name" value="DDE_1"/>
    <property type="match status" value="1"/>
</dbReference>
<dbReference type="InterPro" id="IPR018586">
    <property type="entry name" value="Brinker_DNA-bd"/>
</dbReference>
<dbReference type="InterPro" id="IPR050863">
    <property type="entry name" value="CenT-Element_Derived"/>
</dbReference>
<feature type="domain" description="HTH CENPB-type" evidence="4">
    <location>
        <begin position="61"/>
        <end position="132"/>
    </location>
</feature>
<dbReference type="InterPro" id="IPR006600">
    <property type="entry name" value="HTH_CenpB_DNA-bd_dom"/>
</dbReference>
<proteinExistence type="predicted"/>
<dbReference type="PANTHER" id="PTHR19303">
    <property type="entry name" value="TRANSPOSON"/>
    <property type="match status" value="1"/>
</dbReference>
<sequence length="427" mass="48977">MMESKKRHNYTIAYKLQVIQYAKENGNRAAARHFGPPPTEKMIRFWRKQEEELQKAVKSKHGLRTKKAKWVELEEEMKAWVVDQRNQGAIVTTKQIIFEAKERATAKGYDDFGGNEGWCYRFMKRNGLAMRTKTKISQKMPMAYENKILEFHKYVINLRKDTHFEMGQIANMDEVPLSFDVPSNKTVDFKGSKTVTIKTSGHEKTHFTAVLACCADGTKLPPFLIFKRKTFPKESIPPGIFIHVHPKGWMDEDGVKLWLDKVWSRRPGGLIKKTSLLVWDQFRAHLTQATKNRVHNLNTKVAVIPGGLTCQLQPLDVCINKPFKVYMREQWNAWMRLPQHDKTPSGFIKKPTIAQVCQWVKIAWDKVKTETVVLSFKKCGISNDLEGTEDDLLYEGSDSSTSSSDSGELEECSTDDSDNDFVGFGCE</sequence>
<name>A0A0N7Z9Y5_SCYOL</name>
<protein>
    <recommendedName>
        <fullName evidence="4">HTH CENPB-type domain-containing protein</fullName>
    </recommendedName>
</protein>
<feature type="compositionally biased region" description="Low complexity" evidence="3">
    <location>
        <begin position="397"/>
        <end position="406"/>
    </location>
</feature>
<evidence type="ECO:0000259" key="4">
    <source>
        <dbReference type="PROSITE" id="PS51253"/>
    </source>
</evidence>
<dbReference type="EMBL" id="GDRN01107934">
    <property type="protein sequence ID" value="JAI57344.1"/>
    <property type="molecule type" value="Transcribed_RNA"/>
</dbReference>
<dbReference type="SUPFAM" id="SSF46689">
    <property type="entry name" value="Homeodomain-like"/>
    <property type="match status" value="1"/>
</dbReference>
<dbReference type="Gene3D" id="1.10.10.60">
    <property type="entry name" value="Homeodomain-like"/>
    <property type="match status" value="2"/>
</dbReference>
<dbReference type="Pfam" id="PF09607">
    <property type="entry name" value="BrkDBD"/>
    <property type="match status" value="1"/>
</dbReference>
<dbReference type="PROSITE" id="PS51253">
    <property type="entry name" value="HTH_CENPB"/>
    <property type="match status" value="1"/>
</dbReference>
<organism evidence="5">
    <name type="scientific">Scylla olivacea</name>
    <name type="common">Orange mud crab</name>
    <name type="synonym">Cancer olivacea</name>
    <dbReference type="NCBI Taxonomy" id="85551"/>
    <lineage>
        <taxon>Eukaryota</taxon>
        <taxon>Metazoa</taxon>
        <taxon>Ecdysozoa</taxon>
        <taxon>Arthropoda</taxon>
        <taxon>Crustacea</taxon>
        <taxon>Multicrustacea</taxon>
        <taxon>Malacostraca</taxon>
        <taxon>Eumalacostraca</taxon>
        <taxon>Eucarida</taxon>
        <taxon>Decapoda</taxon>
        <taxon>Pleocyemata</taxon>
        <taxon>Brachyura</taxon>
        <taxon>Eubrachyura</taxon>
        <taxon>Portunoidea</taxon>
        <taxon>Portunidae</taxon>
        <taxon>Portuninae</taxon>
        <taxon>Scylla</taxon>
    </lineage>
</organism>
<evidence type="ECO:0000256" key="1">
    <source>
        <dbReference type="ARBA" id="ARBA00004123"/>
    </source>
</evidence>
<dbReference type="GO" id="GO:0005634">
    <property type="term" value="C:nucleus"/>
    <property type="evidence" value="ECO:0007669"/>
    <property type="project" value="UniProtKB-SubCell"/>
</dbReference>
<feature type="compositionally biased region" description="Acidic residues" evidence="3">
    <location>
        <begin position="407"/>
        <end position="419"/>
    </location>
</feature>
<reference evidence="5" key="1">
    <citation type="submission" date="2015-09" db="EMBL/GenBank/DDBJ databases">
        <title>Scylla olivacea transcriptome.</title>
        <authorList>
            <person name="Ikhwanuddin M."/>
        </authorList>
    </citation>
    <scope>NUCLEOTIDE SEQUENCE</scope>
</reference>
<accession>A0A0N7Z9Y5</accession>
<dbReference type="SMART" id="SM00674">
    <property type="entry name" value="CENPB"/>
    <property type="match status" value="1"/>
</dbReference>
<dbReference type="GO" id="GO:0003677">
    <property type="term" value="F:DNA binding"/>
    <property type="evidence" value="ECO:0007669"/>
    <property type="project" value="UniProtKB-KW"/>
</dbReference>
<keyword evidence="2" id="KW-0238">DNA-binding</keyword>
<dbReference type="Pfam" id="PF03221">
    <property type="entry name" value="HTH_Tnp_Tc5"/>
    <property type="match status" value="1"/>
</dbReference>
<dbReference type="InterPro" id="IPR009057">
    <property type="entry name" value="Homeodomain-like_sf"/>
</dbReference>
<comment type="subcellular location">
    <subcellularLocation>
        <location evidence="1">Nucleus</location>
    </subcellularLocation>
</comment>
<dbReference type="PANTHER" id="PTHR19303:SF74">
    <property type="entry name" value="POGO TRANSPOSABLE ELEMENT WITH KRAB DOMAIN"/>
    <property type="match status" value="1"/>
</dbReference>
<dbReference type="AlphaFoldDB" id="A0A0N7Z9Y5"/>
<dbReference type="InterPro" id="IPR004875">
    <property type="entry name" value="DDE_SF_endonuclease_dom"/>
</dbReference>
<evidence type="ECO:0000313" key="5">
    <source>
        <dbReference type="EMBL" id="JAI57344.1"/>
    </source>
</evidence>